<dbReference type="AlphaFoldDB" id="A0A8T4IDU1"/>
<dbReference type="PANTHER" id="PTHR43806:SF11">
    <property type="entry name" value="CEREVISIN-RELATED"/>
    <property type="match status" value="1"/>
</dbReference>
<feature type="active site" description="Charge relay system" evidence="6">
    <location>
        <position position="238"/>
    </location>
</feature>
<dbReference type="Pfam" id="PF00082">
    <property type="entry name" value="Peptidase_S8"/>
    <property type="match status" value="1"/>
</dbReference>
<evidence type="ECO:0000313" key="9">
    <source>
        <dbReference type="Proteomes" id="UP000676996"/>
    </source>
</evidence>
<dbReference type="CDD" id="cd04848">
    <property type="entry name" value="Peptidases_S8_Autotransporter_serine_protease_like"/>
    <property type="match status" value="1"/>
</dbReference>
<dbReference type="InterPro" id="IPR036852">
    <property type="entry name" value="Peptidase_S8/S53_dom_sf"/>
</dbReference>
<keyword evidence="2 6" id="KW-0645">Protease</keyword>
<comment type="caution">
    <text evidence="8">The sequence shown here is derived from an EMBL/GenBank/DDBJ whole genome shotgun (WGS) entry which is preliminary data.</text>
</comment>
<feature type="active site" description="Charge relay system" evidence="6">
    <location>
        <position position="54"/>
    </location>
</feature>
<dbReference type="InterPro" id="IPR023828">
    <property type="entry name" value="Peptidase_S8_Ser-AS"/>
</dbReference>
<dbReference type="Gene3D" id="3.40.50.200">
    <property type="entry name" value="Peptidase S8/S53 domain"/>
    <property type="match status" value="1"/>
</dbReference>
<dbReference type="PROSITE" id="PS00138">
    <property type="entry name" value="SUBTILASE_SER"/>
    <property type="match status" value="1"/>
</dbReference>
<keyword evidence="5 6" id="KW-0720">Serine protease</keyword>
<reference evidence="8" key="1">
    <citation type="submission" date="2021-04" db="EMBL/GenBank/DDBJ databases">
        <title>Ouciella asimina sp. nov., isolated from the surface seawater in the hydrothermal field of Okinawa Trough.</title>
        <authorList>
            <person name="Shuang W."/>
        </authorList>
    </citation>
    <scope>NUCLEOTIDE SEQUENCE</scope>
    <source>
        <strain evidence="8">LXI357</strain>
    </source>
</reference>
<keyword evidence="3" id="KW-0732">Signal</keyword>
<proteinExistence type="inferred from homology"/>
<evidence type="ECO:0000256" key="5">
    <source>
        <dbReference type="ARBA" id="ARBA00022825"/>
    </source>
</evidence>
<evidence type="ECO:0000256" key="3">
    <source>
        <dbReference type="ARBA" id="ARBA00022729"/>
    </source>
</evidence>
<accession>A0A8T4IDU1</accession>
<dbReference type="InterPro" id="IPR015500">
    <property type="entry name" value="Peptidase_S8_subtilisin-rel"/>
</dbReference>
<keyword evidence="9" id="KW-1185">Reference proteome</keyword>
<dbReference type="EMBL" id="JAGRQC010000003">
    <property type="protein sequence ID" value="MBR0553188.1"/>
    <property type="molecule type" value="Genomic_DNA"/>
</dbReference>
<evidence type="ECO:0000313" key="8">
    <source>
        <dbReference type="EMBL" id="MBR0553188.1"/>
    </source>
</evidence>
<dbReference type="PROSITE" id="PS51892">
    <property type="entry name" value="SUBTILASE"/>
    <property type="match status" value="1"/>
</dbReference>
<dbReference type="InterPro" id="IPR050131">
    <property type="entry name" value="Peptidase_S8_subtilisin-like"/>
</dbReference>
<keyword evidence="4 6" id="KW-0378">Hydrolase</keyword>
<feature type="domain" description="Peptidase S8/S53" evidence="7">
    <location>
        <begin position="13"/>
        <end position="286"/>
    </location>
</feature>
<dbReference type="PRINTS" id="PR00723">
    <property type="entry name" value="SUBTILISIN"/>
</dbReference>
<feature type="active site" description="Charge relay system" evidence="6">
    <location>
        <position position="22"/>
    </location>
</feature>
<evidence type="ECO:0000259" key="7">
    <source>
        <dbReference type="Pfam" id="PF00082"/>
    </source>
</evidence>
<dbReference type="SUPFAM" id="SSF52743">
    <property type="entry name" value="Subtilisin-like"/>
    <property type="match status" value="1"/>
</dbReference>
<evidence type="ECO:0000256" key="2">
    <source>
        <dbReference type="ARBA" id="ARBA00022670"/>
    </source>
</evidence>
<evidence type="ECO:0000256" key="6">
    <source>
        <dbReference type="PROSITE-ProRule" id="PRU01240"/>
    </source>
</evidence>
<evidence type="ECO:0000256" key="1">
    <source>
        <dbReference type="ARBA" id="ARBA00011073"/>
    </source>
</evidence>
<dbReference type="GO" id="GO:0006508">
    <property type="term" value="P:proteolysis"/>
    <property type="evidence" value="ECO:0007669"/>
    <property type="project" value="UniProtKB-KW"/>
</dbReference>
<dbReference type="PANTHER" id="PTHR43806">
    <property type="entry name" value="PEPTIDASE S8"/>
    <property type="match status" value="1"/>
</dbReference>
<gene>
    <name evidence="8" type="ORF">J7S20_11785</name>
</gene>
<dbReference type="InterPro" id="IPR034061">
    <property type="entry name" value="Peptidases_S8_Autotransporter"/>
</dbReference>
<dbReference type="Proteomes" id="UP000676996">
    <property type="component" value="Unassembled WGS sequence"/>
</dbReference>
<dbReference type="InterPro" id="IPR000209">
    <property type="entry name" value="Peptidase_S8/S53_dom"/>
</dbReference>
<comment type="similarity">
    <text evidence="1 6">Belongs to the peptidase S8 family.</text>
</comment>
<sequence length="702" mass="72200">MNALAAYQKGATGTGVTVGVVDTGLDAASEEFENRVVGSRNTAGGSSTDDVDGHGTAVAFVVAGRNNGVGTHGAAFDANLYIARADTPGSCASANPDQPDSGCSFDDSAIAAGIDAAISGGARVINLSLGGSRPSNQLLQSISRATASGAVIVISAGNDGEDPSKGDVPDPFTSPATNNSVSRGQIIIAGSVDASDRISSFSNRAGTGAAASFYLAAVGEDVRAPCDDTKVCLWSGTSFSAPQISGAVALLAQAFPNLTGKQMVDLLLATARDAGASGTDAVYGRGILDLTEAFAPQGSMSVAGTQQTVSTGVEASLSAPMGDAATGTVGAVVLDGFDRAYAVELARTIDRAGPGRTLVGALRFDRRNLAATNGRTAVAVTLLEGRNETRVERLAMPFSDAQAARAMAAAVTTKLDDRLSFGIAASEGGDSLVARLSGRTDPAFLVAGDPTRRSGFDVDIAGSAAVRNRFGPWGISVAAESGDVLTRGDRIFGALRNRYQRFGYDRFAIGVDRRFGPVSAALTLTQLEERNTLLGARFGGALGGAGASTRFVDLNARADLGGGWSLGASTRQGWTTAHLHGGIAGSGSLRTSGYAVDIGRDGAFDRRDHIGLRIAQPLRVEHGGLDLMLPSYWDYASQSVASFSDQRLNLAPQGREVDAEIAYTRPLLGGDVATNPFYRRNPGNFSALPDDYGAALRFTYGW</sequence>
<organism evidence="8 9">
    <name type="scientific">Stakelama marina</name>
    <dbReference type="NCBI Taxonomy" id="2826939"/>
    <lineage>
        <taxon>Bacteria</taxon>
        <taxon>Pseudomonadati</taxon>
        <taxon>Pseudomonadota</taxon>
        <taxon>Alphaproteobacteria</taxon>
        <taxon>Sphingomonadales</taxon>
        <taxon>Sphingomonadaceae</taxon>
        <taxon>Stakelama</taxon>
    </lineage>
</organism>
<dbReference type="GO" id="GO:0004252">
    <property type="term" value="F:serine-type endopeptidase activity"/>
    <property type="evidence" value="ECO:0007669"/>
    <property type="project" value="UniProtKB-UniRule"/>
</dbReference>
<protein>
    <submittedName>
        <fullName evidence="8">S8 family serine peptidase</fullName>
    </submittedName>
</protein>
<evidence type="ECO:0000256" key="4">
    <source>
        <dbReference type="ARBA" id="ARBA00022801"/>
    </source>
</evidence>
<name>A0A8T4IDU1_9SPHN</name>